<proteinExistence type="predicted"/>
<dbReference type="STRING" id="661478.OP10G_4465"/>
<evidence type="ECO:0000256" key="1">
    <source>
        <dbReference type="SAM" id="MobiDB-lite"/>
    </source>
</evidence>
<dbReference type="AlphaFoldDB" id="A0A068NWC4"/>
<dbReference type="EMBL" id="CP007139">
    <property type="protein sequence ID" value="AIE87833.1"/>
    <property type="molecule type" value="Genomic_DNA"/>
</dbReference>
<dbReference type="Proteomes" id="UP000027982">
    <property type="component" value="Chromosome"/>
</dbReference>
<feature type="region of interest" description="Disordered" evidence="1">
    <location>
        <begin position="196"/>
        <end position="217"/>
    </location>
</feature>
<evidence type="ECO:0000313" key="4">
    <source>
        <dbReference type="Proteomes" id="UP000027982"/>
    </source>
</evidence>
<keyword evidence="2" id="KW-1133">Transmembrane helix</keyword>
<dbReference type="KEGG" id="fgi:OP10G_4465"/>
<accession>A0A068NWC4</accession>
<dbReference type="RefSeq" id="WP_038473563.1">
    <property type="nucleotide sequence ID" value="NZ_CP007139.1"/>
</dbReference>
<dbReference type="OrthoDB" id="9807741at2"/>
<organism evidence="3 4">
    <name type="scientific">Fimbriimonas ginsengisoli Gsoil 348</name>
    <dbReference type="NCBI Taxonomy" id="661478"/>
    <lineage>
        <taxon>Bacteria</taxon>
        <taxon>Bacillati</taxon>
        <taxon>Armatimonadota</taxon>
        <taxon>Fimbriimonadia</taxon>
        <taxon>Fimbriimonadales</taxon>
        <taxon>Fimbriimonadaceae</taxon>
        <taxon>Fimbriimonas</taxon>
    </lineage>
</organism>
<protein>
    <submittedName>
        <fullName evidence="3">Uncharacterized protein</fullName>
    </submittedName>
</protein>
<keyword evidence="2" id="KW-0812">Transmembrane</keyword>
<dbReference type="HOGENOM" id="CLU_1270736_0_0_0"/>
<keyword evidence="4" id="KW-1185">Reference proteome</keyword>
<keyword evidence="2" id="KW-0472">Membrane</keyword>
<evidence type="ECO:0000313" key="3">
    <source>
        <dbReference type="EMBL" id="AIE87833.1"/>
    </source>
</evidence>
<sequence>MQPPPSYMSSPPKKKSTGLIIGLVIGGIFLCCLLPLGLLAGGGLWAFNNSKPFIGCSMAYSGVRTAVMQYAHAHKEKLPKAETWMDDVRPYYQKEYAKTSDDAGKMFKLMPPEGAWSCEDGAGGHTGMAFNKELSGKALDSIKNKDTTFMVFETPTPPSNNLSAKYEELPHATSPKIFGKPRGWFRVPVEGDVLMGKKRAPNANGNIQVNVDDKSSN</sequence>
<gene>
    <name evidence="3" type="ORF">OP10G_4465</name>
</gene>
<name>A0A068NWC4_FIMGI</name>
<reference evidence="3 4" key="1">
    <citation type="journal article" date="2014" name="PLoS ONE">
        <title>The first complete genome sequence of the class fimbriimonadia in the phylum armatimonadetes.</title>
        <authorList>
            <person name="Hu Z.Y."/>
            <person name="Wang Y.Z."/>
            <person name="Im W.T."/>
            <person name="Wang S.Y."/>
            <person name="Zhao G.P."/>
            <person name="Zheng H.J."/>
            <person name="Quan Z.X."/>
        </authorList>
    </citation>
    <scope>NUCLEOTIDE SEQUENCE [LARGE SCALE GENOMIC DNA]</scope>
    <source>
        <strain evidence="3">Gsoil 348</strain>
    </source>
</reference>
<feature type="transmembrane region" description="Helical" evidence="2">
    <location>
        <begin position="20"/>
        <end position="47"/>
    </location>
</feature>
<evidence type="ECO:0000256" key="2">
    <source>
        <dbReference type="SAM" id="Phobius"/>
    </source>
</evidence>